<dbReference type="Proteomes" id="UP000029278">
    <property type="component" value="Unassembled WGS sequence"/>
</dbReference>
<keyword evidence="2" id="KW-1185">Reference proteome</keyword>
<evidence type="ECO:0000313" key="2">
    <source>
        <dbReference type="Proteomes" id="UP000029278"/>
    </source>
</evidence>
<sequence length="47" mass="5172">MTNGLITNDLADLAIRALAFSALTVVTRAYSSEKQWFLFLTVVLALI</sequence>
<organism evidence="1 2">
    <name type="scientific">Paenibacillus macerans</name>
    <name type="common">Bacillus macerans</name>
    <dbReference type="NCBI Taxonomy" id="44252"/>
    <lineage>
        <taxon>Bacteria</taxon>
        <taxon>Bacillati</taxon>
        <taxon>Bacillota</taxon>
        <taxon>Bacilli</taxon>
        <taxon>Bacillales</taxon>
        <taxon>Paenibacillaceae</taxon>
        <taxon>Paenibacillus</taxon>
    </lineage>
</organism>
<gene>
    <name evidence="1" type="ORF">DJ90_6356</name>
</gene>
<protein>
    <submittedName>
        <fullName evidence="1">Uncharacterized protein</fullName>
    </submittedName>
</protein>
<dbReference type="AlphaFoldDB" id="A0A090YDY3"/>
<reference evidence="1 2" key="1">
    <citation type="submission" date="2014-04" db="EMBL/GenBank/DDBJ databases">
        <authorList>
            <person name="Bishop-Lilly K.A."/>
            <person name="Broomall S.M."/>
            <person name="Chain P.S."/>
            <person name="Chertkov O."/>
            <person name="Coyne S.R."/>
            <person name="Daligault H.E."/>
            <person name="Davenport K.W."/>
            <person name="Erkkila T."/>
            <person name="Frey K.G."/>
            <person name="Gibbons H.S."/>
            <person name="Gu W."/>
            <person name="Jaissle J."/>
            <person name="Johnson S.L."/>
            <person name="Koroleva G.I."/>
            <person name="Ladner J.T."/>
            <person name="Lo C.-C."/>
            <person name="Minogue T.D."/>
            <person name="Munk C."/>
            <person name="Palacios G.F."/>
            <person name="Redden C.L."/>
            <person name="Rosenzweig C.N."/>
            <person name="Scholz M.B."/>
            <person name="Teshima H."/>
            <person name="Xu Y."/>
        </authorList>
    </citation>
    <scope>NUCLEOTIDE SEQUENCE [LARGE SCALE GENOMIC DNA]</scope>
    <source>
        <strain evidence="1 2">8244</strain>
    </source>
</reference>
<dbReference type="HOGENOM" id="CLU_3171038_0_0_9"/>
<name>A0A090YDY3_PAEMA</name>
<dbReference type="EMBL" id="JMQA01000058">
    <property type="protein sequence ID" value="KFM90500.1"/>
    <property type="molecule type" value="Genomic_DNA"/>
</dbReference>
<comment type="caution">
    <text evidence="1">The sequence shown here is derived from an EMBL/GenBank/DDBJ whole genome shotgun (WGS) entry which is preliminary data.</text>
</comment>
<accession>A0A090YDY3</accession>
<proteinExistence type="predicted"/>
<evidence type="ECO:0000313" key="1">
    <source>
        <dbReference type="EMBL" id="KFM90500.1"/>
    </source>
</evidence>